<dbReference type="AlphaFoldDB" id="A0A4S4A3A8"/>
<accession>A0A4S4A3A8</accession>
<protein>
    <submittedName>
        <fullName evidence="1">DUF1569 domain-containing protein</fullName>
    </submittedName>
</protein>
<reference evidence="1 2" key="1">
    <citation type="submission" date="2019-04" db="EMBL/GenBank/DDBJ databases">
        <title>Flavobacterium sp. nov. isolated from construction timber.</title>
        <authorList>
            <person name="Lin S.-Y."/>
            <person name="Chang C.-T."/>
            <person name="Young C.-C."/>
        </authorList>
    </citation>
    <scope>NUCLEOTIDE SEQUENCE [LARGE SCALE GENOMIC DNA]</scope>
    <source>
        <strain evidence="1 2">CC-CTC003</strain>
    </source>
</reference>
<keyword evidence="2" id="KW-1185">Reference proteome</keyword>
<dbReference type="EMBL" id="SSNZ01000001">
    <property type="protein sequence ID" value="THF52743.1"/>
    <property type="molecule type" value="Genomic_DNA"/>
</dbReference>
<dbReference type="Proteomes" id="UP000307507">
    <property type="component" value="Unassembled WGS sequence"/>
</dbReference>
<gene>
    <name evidence="1" type="ORF">E6C50_00590</name>
</gene>
<dbReference type="OrthoDB" id="2599194at2"/>
<dbReference type="InterPro" id="IPR034660">
    <property type="entry name" value="DinB/YfiT-like"/>
</dbReference>
<dbReference type="RefSeq" id="WP_136401268.1">
    <property type="nucleotide sequence ID" value="NZ_SSNZ01000001.1"/>
</dbReference>
<comment type="caution">
    <text evidence="1">The sequence shown here is derived from an EMBL/GenBank/DDBJ whole genome shotgun (WGS) entry which is preliminary data.</text>
</comment>
<evidence type="ECO:0000313" key="2">
    <source>
        <dbReference type="Proteomes" id="UP000307507"/>
    </source>
</evidence>
<evidence type="ECO:0000313" key="1">
    <source>
        <dbReference type="EMBL" id="THF52743.1"/>
    </source>
</evidence>
<organism evidence="1 2">
    <name type="scientific">Flavobacterium supellecticarium</name>
    <dbReference type="NCBI Taxonomy" id="2565924"/>
    <lineage>
        <taxon>Bacteria</taxon>
        <taxon>Pseudomonadati</taxon>
        <taxon>Bacteroidota</taxon>
        <taxon>Flavobacteriia</taxon>
        <taxon>Flavobacteriales</taxon>
        <taxon>Flavobacteriaceae</taxon>
        <taxon>Flavobacterium</taxon>
    </lineage>
</organism>
<proteinExistence type="predicted"/>
<dbReference type="Pfam" id="PF07606">
    <property type="entry name" value="DUF1569"/>
    <property type="match status" value="1"/>
</dbReference>
<dbReference type="Gene3D" id="1.20.120.450">
    <property type="entry name" value="dinb family like domain"/>
    <property type="match status" value="1"/>
</dbReference>
<sequence>MKSLYNTNSNQEIIDRINQLSPHSLSHWGKMTVSQMMEHCQAPLKVAFGELTIQQSLIGFLFGRMAKKKLVSDKPFDPNIPTAKEFIITHEPDFDAAKKTLIEHVSRFQKGPSVIKNLKHPFFGPMTAEEWDISQWKHLDHHLRQFGV</sequence>
<dbReference type="InterPro" id="IPR011463">
    <property type="entry name" value="DUF1569"/>
</dbReference>
<name>A0A4S4A3A8_9FLAO</name>